<evidence type="ECO:0000256" key="1">
    <source>
        <dbReference type="SAM" id="MobiDB-lite"/>
    </source>
</evidence>
<organism evidence="4 5">
    <name type="scientific">Pseudarthrobacter equi</name>
    <dbReference type="NCBI Taxonomy" id="728066"/>
    <lineage>
        <taxon>Bacteria</taxon>
        <taxon>Bacillati</taxon>
        <taxon>Actinomycetota</taxon>
        <taxon>Actinomycetes</taxon>
        <taxon>Micrococcales</taxon>
        <taxon>Micrococcaceae</taxon>
        <taxon>Pseudarthrobacter</taxon>
    </lineage>
</organism>
<proteinExistence type="predicted"/>
<accession>A0A1H2ACS4</accession>
<dbReference type="AlphaFoldDB" id="A0A1H2ACS4"/>
<feature type="transmembrane region" description="Helical" evidence="2">
    <location>
        <begin position="407"/>
        <end position="440"/>
    </location>
</feature>
<evidence type="ECO:0000313" key="4">
    <source>
        <dbReference type="EMBL" id="SDT43562.1"/>
    </source>
</evidence>
<dbReference type="RefSeq" id="WP_231994298.1">
    <property type="nucleotide sequence ID" value="NZ_LT629779.1"/>
</dbReference>
<keyword evidence="2" id="KW-0812">Transmembrane</keyword>
<dbReference type="InterPro" id="IPR057169">
    <property type="entry name" value="DUF7847"/>
</dbReference>
<reference evidence="5" key="1">
    <citation type="submission" date="2016-10" db="EMBL/GenBank/DDBJ databases">
        <authorList>
            <person name="Varghese N."/>
            <person name="Submissions S."/>
        </authorList>
    </citation>
    <scope>NUCLEOTIDE SEQUENCE [LARGE SCALE GENOMIC DNA]</scope>
    <source>
        <strain evidence="5">IMMIB L-1606</strain>
    </source>
</reference>
<feature type="compositionally biased region" description="Low complexity" evidence="1">
    <location>
        <begin position="72"/>
        <end position="100"/>
    </location>
</feature>
<feature type="domain" description="DUF7847" evidence="3">
    <location>
        <begin position="161"/>
        <end position="434"/>
    </location>
</feature>
<feature type="compositionally biased region" description="Basic and acidic residues" evidence="1">
    <location>
        <begin position="1"/>
        <end position="11"/>
    </location>
</feature>
<feature type="compositionally biased region" description="Polar residues" evidence="1">
    <location>
        <begin position="126"/>
        <end position="135"/>
    </location>
</feature>
<sequence>MAGQDSGREEPAGAEQPSDGSREPRPGQSQHGSGGNQRSRSDDGWVAPNRETAGEGKGTWGGTPSWGPPGPWSQQPGGSPDQPGQAQPGPGQPPYGQQAPWNGPPPAYPGAAYPQQPYGTPYAPGSGNQYGNQFGSPYGQPRYVAPPKPGIVPLRPLMFGEILDGSFQAIRRNPKAMLGAALLAQSLSAILAAVVTAVSATSAGSIEAWVEGASPADLAGVGFGFAGAILVASILTLVISAVLQGAMVVPVARSILNRPTGFRQMWALAKSRAGALIGLAALLMAAVLLAFVIFGGVAFALIAGTDRAAGALFLIPLVPAFIAVFAWIAIKVMVAPAAVVIEEVGPIAALRRSWQLTRANWWRIFGMTLVVSLLVGVISQVVMIPVSLLTSFLGTVVSPHGGSGQDAGMAVAIGIATAVLGALVGALGYAFQTSVMALLYMDLRMRKDGLDITLLRLLETGADPDGVPGRGAAFTAPGHGSQGPSGSAWPDVR</sequence>
<protein>
    <recommendedName>
        <fullName evidence="3">DUF7847 domain-containing protein</fullName>
    </recommendedName>
</protein>
<evidence type="ECO:0000259" key="3">
    <source>
        <dbReference type="Pfam" id="PF25231"/>
    </source>
</evidence>
<feature type="region of interest" description="Disordered" evidence="1">
    <location>
        <begin position="1"/>
        <end position="142"/>
    </location>
</feature>
<dbReference type="EMBL" id="LT629779">
    <property type="protein sequence ID" value="SDT43562.1"/>
    <property type="molecule type" value="Genomic_DNA"/>
</dbReference>
<feature type="transmembrane region" description="Helical" evidence="2">
    <location>
        <begin position="273"/>
        <end position="302"/>
    </location>
</feature>
<keyword evidence="2" id="KW-0472">Membrane</keyword>
<keyword evidence="5" id="KW-1185">Reference proteome</keyword>
<evidence type="ECO:0000313" key="5">
    <source>
        <dbReference type="Proteomes" id="UP000198751"/>
    </source>
</evidence>
<name>A0A1H2ACS4_9MICC</name>
<feature type="transmembrane region" description="Helical" evidence="2">
    <location>
        <begin position="308"/>
        <end position="330"/>
    </location>
</feature>
<dbReference type="PANTHER" id="PTHR33133">
    <property type="entry name" value="OS08G0107100 PROTEIN-RELATED"/>
    <property type="match status" value="1"/>
</dbReference>
<feature type="transmembrane region" description="Helical" evidence="2">
    <location>
        <begin position="219"/>
        <end position="252"/>
    </location>
</feature>
<evidence type="ECO:0000256" key="2">
    <source>
        <dbReference type="SAM" id="Phobius"/>
    </source>
</evidence>
<feature type="transmembrane region" description="Helical" evidence="2">
    <location>
        <begin position="361"/>
        <end position="387"/>
    </location>
</feature>
<feature type="transmembrane region" description="Helical" evidence="2">
    <location>
        <begin position="176"/>
        <end position="199"/>
    </location>
</feature>
<gene>
    <name evidence="4" type="ORF">SAMN04489743_2900</name>
</gene>
<dbReference type="PANTHER" id="PTHR33133:SF1">
    <property type="entry name" value="EXPRESSED PROTEIN-RELATED"/>
    <property type="match status" value="1"/>
</dbReference>
<dbReference type="Pfam" id="PF25231">
    <property type="entry name" value="DUF7847"/>
    <property type="match status" value="1"/>
</dbReference>
<dbReference type="Proteomes" id="UP000198751">
    <property type="component" value="Chromosome I"/>
</dbReference>
<feature type="compositionally biased region" description="Low complexity" evidence="1">
    <location>
        <begin position="109"/>
        <end position="119"/>
    </location>
</feature>
<feature type="region of interest" description="Disordered" evidence="1">
    <location>
        <begin position="468"/>
        <end position="493"/>
    </location>
</feature>
<keyword evidence="2" id="KW-1133">Transmembrane helix</keyword>